<dbReference type="InterPro" id="IPR012861">
    <property type="entry name" value="DUF1634"/>
</dbReference>
<evidence type="ECO:0000313" key="2">
    <source>
        <dbReference type="EMBL" id="RDS81814.1"/>
    </source>
</evidence>
<evidence type="ECO:0000256" key="1">
    <source>
        <dbReference type="SAM" id="Phobius"/>
    </source>
</evidence>
<feature type="transmembrane region" description="Helical" evidence="1">
    <location>
        <begin position="19"/>
        <end position="40"/>
    </location>
</feature>
<accession>A0A370X071</accession>
<dbReference type="AlphaFoldDB" id="A0A370X071"/>
<organism evidence="2 3">
    <name type="scientific">Dyella psychrodurans</name>
    <dbReference type="NCBI Taxonomy" id="1927960"/>
    <lineage>
        <taxon>Bacteria</taxon>
        <taxon>Pseudomonadati</taxon>
        <taxon>Pseudomonadota</taxon>
        <taxon>Gammaproteobacteria</taxon>
        <taxon>Lysobacterales</taxon>
        <taxon>Rhodanobacteraceae</taxon>
        <taxon>Dyella</taxon>
    </lineage>
</organism>
<feature type="transmembrane region" description="Helical" evidence="1">
    <location>
        <begin position="52"/>
        <end position="75"/>
    </location>
</feature>
<dbReference type="Proteomes" id="UP000255334">
    <property type="component" value="Unassembled WGS sequence"/>
</dbReference>
<keyword evidence="1" id="KW-0472">Membrane</keyword>
<feature type="transmembrane region" description="Helical" evidence="1">
    <location>
        <begin position="82"/>
        <end position="103"/>
    </location>
</feature>
<protein>
    <submittedName>
        <fullName evidence="2">DUF1634 domain-containing protein</fullName>
    </submittedName>
</protein>
<comment type="caution">
    <text evidence="2">The sequence shown here is derived from an EMBL/GenBank/DDBJ whole genome shotgun (WGS) entry which is preliminary data.</text>
</comment>
<dbReference type="EMBL" id="QRBF01000006">
    <property type="protein sequence ID" value="RDS81814.1"/>
    <property type="molecule type" value="Genomic_DNA"/>
</dbReference>
<keyword evidence="1" id="KW-0812">Transmembrane</keyword>
<dbReference type="RefSeq" id="WP_115478970.1">
    <property type="nucleotide sequence ID" value="NZ_QRBF01000006.1"/>
</dbReference>
<reference evidence="2 3" key="1">
    <citation type="submission" date="2018-07" db="EMBL/GenBank/DDBJ databases">
        <title>Dyella monticola sp. nov. and Dyella psychrodurans sp. nov. isolated from monsoon evergreen broad-leaved forest soil of Dinghu Mountain, China.</title>
        <authorList>
            <person name="Gao Z."/>
            <person name="Qiu L."/>
        </authorList>
    </citation>
    <scope>NUCLEOTIDE SEQUENCE [LARGE SCALE GENOMIC DNA]</scope>
    <source>
        <strain evidence="2 3">4MSK11</strain>
    </source>
</reference>
<keyword evidence="1" id="KW-1133">Transmembrane helix</keyword>
<gene>
    <name evidence="2" type="ORF">DWU99_15415</name>
</gene>
<dbReference type="Pfam" id="PF07843">
    <property type="entry name" value="DUF1634"/>
    <property type="match status" value="1"/>
</dbReference>
<keyword evidence="3" id="KW-1185">Reference proteome</keyword>
<proteinExistence type="predicted"/>
<evidence type="ECO:0000313" key="3">
    <source>
        <dbReference type="Proteomes" id="UP000255334"/>
    </source>
</evidence>
<name>A0A370X071_9GAMM</name>
<sequence>MTTPTCSAADRLNSRLAWLLSRGSGASCWLIAIGMVLRMFGASARSGADGLVSTGIVLLIALPTLRVATMGVCFLFRREFDFALIAALVLAILVASTLLGVAAG</sequence>